<organism evidence="2 3">
    <name type="scientific">Kineosporia corallincola</name>
    <dbReference type="NCBI Taxonomy" id="2835133"/>
    <lineage>
        <taxon>Bacteria</taxon>
        <taxon>Bacillati</taxon>
        <taxon>Actinomycetota</taxon>
        <taxon>Actinomycetes</taxon>
        <taxon>Kineosporiales</taxon>
        <taxon>Kineosporiaceae</taxon>
        <taxon>Kineosporia</taxon>
    </lineage>
</organism>
<evidence type="ECO:0000313" key="3">
    <source>
        <dbReference type="Proteomes" id="UP001197247"/>
    </source>
</evidence>
<protein>
    <submittedName>
        <fullName evidence="2">Uncharacterized protein</fullName>
    </submittedName>
</protein>
<feature type="compositionally biased region" description="Low complexity" evidence="1">
    <location>
        <begin position="445"/>
        <end position="462"/>
    </location>
</feature>
<feature type="region of interest" description="Disordered" evidence="1">
    <location>
        <begin position="410"/>
        <end position="516"/>
    </location>
</feature>
<evidence type="ECO:0000313" key="2">
    <source>
        <dbReference type="EMBL" id="MBT0770177.1"/>
    </source>
</evidence>
<accession>A0ABS5TGJ1</accession>
<reference evidence="2 3" key="1">
    <citation type="submission" date="2021-05" db="EMBL/GenBank/DDBJ databases">
        <title>Kineosporia and Streptomyces sp. nov. two new marine actinobacteria isolated from Coral.</title>
        <authorList>
            <person name="Buangrab K."/>
            <person name="Sutthacheep M."/>
            <person name="Yeemin T."/>
            <person name="Harunari E."/>
            <person name="Igarashi Y."/>
            <person name="Kanchanasin P."/>
            <person name="Tanasupawat S."/>
            <person name="Phongsopitanun W."/>
        </authorList>
    </citation>
    <scope>NUCLEOTIDE SEQUENCE [LARGE SCALE GENOMIC DNA]</scope>
    <source>
        <strain evidence="2 3">J2-2</strain>
    </source>
</reference>
<keyword evidence="3" id="KW-1185">Reference proteome</keyword>
<gene>
    <name evidence="2" type="ORF">KIH74_14650</name>
</gene>
<dbReference type="EMBL" id="JAHBAY010000005">
    <property type="protein sequence ID" value="MBT0770177.1"/>
    <property type="molecule type" value="Genomic_DNA"/>
</dbReference>
<comment type="caution">
    <text evidence="2">The sequence shown here is derived from an EMBL/GenBank/DDBJ whole genome shotgun (WGS) entry which is preliminary data.</text>
</comment>
<sequence>MLRGPDELTGVQLSWIAALRPEPDVTVALVMVPPQLAAQVGPALGGLLEQMAGHRLVLAMSGAGLTRAGRVPMARQIAEDWNLTVTAPAGDVVLAPGGLLFVGGAEPGQWWTYSPGRDARPEGPRWPEPDWAAADDVMSLGTLELRPVPAGMLLCGAGSPASATQDVAGAVPVRRDRPALLCALGDDRQRHLPGAIALLSLLLQHQSWTRHPLLMIPADGTDVLPLGQALSRELSLGVEVLSGVPLGGDRVVLTGASGRTTWSPFVTAVLCRPDAAAPAPLLWRAPLDGLAQVDPVRPRFALTPDLHLSLTRAGLWLHQPGDRRNPGEDAAVDAESARLDIGAPDPGLPHDFPDLATGLDRLITALPAATRGRQRLIVHAALTTPARTGLADVAARHHLPIEFTDTTSAWAPPAAAPEPAAPHAFEKAPPPTIIDPNLRRRRPRPGGAAPAAAPSSNSAASPVAETAWPVEQPVPSWPSAGSPTDPLVGEEPGRSPGTHWSPDARPAPGAPTSSSTSALVTAKTVPPVAFPHGFTHRSTPAERDQVRVLLGGHWDTYAPSVRRAFTRLPALGAGDLAAAAVDLVALSLYLDDDVPVTASLTASFTQDDRAAYHSCLASALTLLPTHRGVVVRGVDASRLRDQGPLAPGRVLTATVPAGGTALTGTVTRPPATAMYVIRSQTARILHPLLDEQRRAGDVMFAPGTRLAVLDTQHGGRHGMDVVFLQELPATSAAPVPEPSVALSELRQAMNAATLTPAGGGEGWPGYAMGVLAEAETALAGAPGVAG</sequence>
<dbReference type="RefSeq" id="WP_214156468.1">
    <property type="nucleotide sequence ID" value="NZ_JAHBAY010000005.1"/>
</dbReference>
<evidence type="ECO:0000256" key="1">
    <source>
        <dbReference type="SAM" id="MobiDB-lite"/>
    </source>
</evidence>
<dbReference type="Gene3D" id="3.90.176.10">
    <property type="entry name" value="Toxin ADP-ribosyltransferase, Chain A, domain 1"/>
    <property type="match status" value="1"/>
</dbReference>
<proteinExistence type="predicted"/>
<feature type="compositionally biased region" description="Low complexity" evidence="1">
    <location>
        <begin position="504"/>
        <end position="516"/>
    </location>
</feature>
<dbReference type="Proteomes" id="UP001197247">
    <property type="component" value="Unassembled WGS sequence"/>
</dbReference>
<name>A0ABS5TGJ1_9ACTN</name>